<dbReference type="InterPro" id="IPR016032">
    <property type="entry name" value="Sig_transdc_resp-reg_C-effctor"/>
</dbReference>
<dbReference type="PANTHER" id="PTHR43214:SF42">
    <property type="entry name" value="TRANSCRIPTIONAL REGULATORY PROTEIN DESR"/>
    <property type="match status" value="1"/>
</dbReference>
<keyword evidence="6" id="KW-1185">Reference proteome</keyword>
<dbReference type="SMART" id="SM00448">
    <property type="entry name" value="REC"/>
    <property type="match status" value="1"/>
</dbReference>
<dbReference type="PROSITE" id="PS50043">
    <property type="entry name" value="HTH_LUXR_2"/>
    <property type="match status" value="1"/>
</dbReference>
<dbReference type="EMBL" id="CP122566">
    <property type="protein sequence ID" value="WGH93204.1"/>
    <property type="molecule type" value="Genomic_DNA"/>
</dbReference>
<dbReference type="InterPro" id="IPR039420">
    <property type="entry name" value="WalR-like"/>
</dbReference>
<dbReference type="SMART" id="SM00421">
    <property type="entry name" value="HTH_LUXR"/>
    <property type="match status" value="1"/>
</dbReference>
<evidence type="ECO:0000313" key="6">
    <source>
        <dbReference type="Proteomes" id="UP001224674"/>
    </source>
</evidence>
<proteinExistence type="predicted"/>
<reference evidence="5 6" key="1">
    <citation type="submission" date="2023-03" db="EMBL/GenBank/DDBJ databases">
        <title>Complete genome sequences of several Auritidibacter ignavus strains isolated from ear infections.</title>
        <authorList>
            <person name="Baehr T."/>
            <person name="Baumhoegger A.M."/>
        </authorList>
    </citation>
    <scope>NUCLEOTIDE SEQUENCE [LARGE SCALE GENOMIC DNA]</scope>
    <source>
        <strain evidence="5 6">BABAE-6</strain>
    </source>
</reference>
<gene>
    <name evidence="5" type="ORF">QDX21_13115</name>
</gene>
<dbReference type="PANTHER" id="PTHR43214">
    <property type="entry name" value="TWO-COMPONENT RESPONSE REGULATOR"/>
    <property type="match status" value="1"/>
</dbReference>
<dbReference type="InterPro" id="IPR000792">
    <property type="entry name" value="Tscrpt_reg_LuxR_C"/>
</dbReference>
<organism evidence="5 6">
    <name type="scientific">Auritidibacter ignavus</name>
    <dbReference type="NCBI Taxonomy" id="678932"/>
    <lineage>
        <taxon>Bacteria</taxon>
        <taxon>Bacillati</taxon>
        <taxon>Actinomycetota</taxon>
        <taxon>Actinomycetes</taxon>
        <taxon>Micrococcales</taxon>
        <taxon>Micrococcaceae</taxon>
        <taxon>Auritidibacter</taxon>
    </lineage>
</organism>
<evidence type="ECO:0000313" key="5">
    <source>
        <dbReference type="EMBL" id="WGH93204.1"/>
    </source>
</evidence>
<evidence type="ECO:0000259" key="4">
    <source>
        <dbReference type="PROSITE" id="PS50110"/>
    </source>
</evidence>
<dbReference type="PRINTS" id="PR00038">
    <property type="entry name" value="HTHLUXR"/>
</dbReference>
<dbReference type="Pfam" id="PF00196">
    <property type="entry name" value="GerE"/>
    <property type="match status" value="1"/>
</dbReference>
<dbReference type="SUPFAM" id="SSF52172">
    <property type="entry name" value="CheY-like"/>
    <property type="match status" value="1"/>
</dbReference>
<dbReference type="GO" id="GO:0003677">
    <property type="term" value="F:DNA binding"/>
    <property type="evidence" value="ECO:0007669"/>
    <property type="project" value="UniProtKB-KW"/>
</dbReference>
<evidence type="ECO:0000256" key="1">
    <source>
        <dbReference type="ARBA" id="ARBA00023125"/>
    </source>
</evidence>
<sequence>MNPIKIVLADDQALVRQGLAALLDLEQDLQVVAQLPDGASVVEAIADHSADLAILDIEMPGTDGLATAAQVSEQTQAKILILTTFGRAGYLQRALDAGAQGFMVKDSPAEELTAAIRSIMAGRTVVDPALAVQALTQQNPLTSREQDVLRATLTGRSVRDIAEQLHLSAGTVRNLLSEAISKTGSKNRAQAAGYARDQGWL</sequence>
<feature type="modified residue" description="4-aspartylphosphate" evidence="2">
    <location>
        <position position="56"/>
    </location>
</feature>
<dbReference type="GeneID" id="83696788"/>
<feature type="domain" description="HTH luxR-type" evidence="3">
    <location>
        <begin position="134"/>
        <end position="199"/>
    </location>
</feature>
<name>A0AAJ6ANY9_9MICC</name>
<dbReference type="RefSeq" id="WP_279673601.1">
    <property type="nucleotide sequence ID" value="NZ_CP122562.1"/>
</dbReference>
<dbReference type="GO" id="GO:0000160">
    <property type="term" value="P:phosphorelay signal transduction system"/>
    <property type="evidence" value="ECO:0007669"/>
    <property type="project" value="InterPro"/>
</dbReference>
<dbReference type="Gene3D" id="3.40.50.2300">
    <property type="match status" value="1"/>
</dbReference>
<dbReference type="Proteomes" id="UP001224674">
    <property type="component" value="Chromosome"/>
</dbReference>
<dbReference type="Pfam" id="PF00072">
    <property type="entry name" value="Response_reg"/>
    <property type="match status" value="1"/>
</dbReference>
<evidence type="ECO:0000256" key="2">
    <source>
        <dbReference type="PROSITE-ProRule" id="PRU00169"/>
    </source>
</evidence>
<feature type="domain" description="Response regulatory" evidence="4">
    <location>
        <begin position="5"/>
        <end position="120"/>
    </location>
</feature>
<dbReference type="GO" id="GO:0006355">
    <property type="term" value="P:regulation of DNA-templated transcription"/>
    <property type="evidence" value="ECO:0007669"/>
    <property type="project" value="InterPro"/>
</dbReference>
<dbReference type="InterPro" id="IPR001789">
    <property type="entry name" value="Sig_transdc_resp-reg_receiver"/>
</dbReference>
<dbReference type="AlphaFoldDB" id="A0AAJ6ANY9"/>
<evidence type="ECO:0000259" key="3">
    <source>
        <dbReference type="PROSITE" id="PS50043"/>
    </source>
</evidence>
<protein>
    <submittedName>
        <fullName evidence="5">Response regulator transcription factor</fullName>
    </submittedName>
</protein>
<dbReference type="CDD" id="cd06170">
    <property type="entry name" value="LuxR_C_like"/>
    <property type="match status" value="1"/>
</dbReference>
<keyword evidence="2" id="KW-0597">Phosphoprotein</keyword>
<keyword evidence="1" id="KW-0238">DNA-binding</keyword>
<dbReference type="SUPFAM" id="SSF46894">
    <property type="entry name" value="C-terminal effector domain of the bipartite response regulators"/>
    <property type="match status" value="1"/>
</dbReference>
<dbReference type="InterPro" id="IPR011006">
    <property type="entry name" value="CheY-like_superfamily"/>
</dbReference>
<dbReference type="PROSITE" id="PS50110">
    <property type="entry name" value="RESPONSE_REGULATORY"/>
    <property type="match status" value="1"/>
</dbReference>
<accession>A0AAJ6ANY9</accession>